<organism evidence="2 3">
    <name type="scientific">Chryseomicrobium palamuruense</name>
    <dbReference type="NCBI Taxonomy" id="682973"/>
    <lineage>
        <taxon>Bacteria</taxon>
        <taxon>Bacillati</taxon>
        <taxon>Bacillota</taxon>
        <taxon>Bacilli</taxon>
        <taxon>Bacillales</taxon>
        <taxon>Caryophanaceae</taxon>
        <taxon>Chryseomicrobium</taxon>
    </lineage>
</organism>
<dbReference type="Pfam" id="PF01928">
    <property type="entry name" value="CYTH"/>
    <property type="match status" value="1"/>
</dbReference>
<dbReference type="SUPFAM" id="SSF55154">
    <property type="entry name" value="CYTH-like phosphatases"/>
    <property type="match status" value="1"/>
</dbReference>
<dbReference type="PIRSF" id="PIRSF012526">
    <property type="entry name" value="CYTH_UCP012526"/>
    <property type="match status" value="1"/>
</dbReference>
<name>A0ABV8UT24_9BACL</name>
<evidence type="ECO:0000313" key="2">
    <source>
        <dbReference type="EMBL" id="MFC4353638.1"/>
    </source>
</evidence>
<evidence type="ECO:0000259" key="1">
    <source>
        <dbReference type="PROSITE" id="PS51707"/>
    </source>
</evidence>
<dbReference type="EMBL" id="JBHSEF010000008">
    <property type="protein sequence ID" value="MFC4353638.1"/>
    <property type="molecule type" value="Genomic_DNA"/>
</dbReference>
<sequence length="180" mass="21460">MNKHNEIEFKTMLTEAEYEHLIHAYPSPSYTQKNIYLDTRDGFYQKRKIGCRIRIKNDSYEFTLKEPKTDDITEETNWPLHKTDFLEFQRTGNFKPDWLDVPTPLVSIGEIVTTRSEHPFRSGQLMMDRSTYFDVIDYELEFEVANYKKGKAQFEELLVLHNLPFRPAKKKLVRMLEVSK</sequence>
<proteinExistence type="predicted"/>
<dbReference type="InterPro" id="IPR033469">
    <property type="entry name" value="CYTH-like_dom_sf"/>
</dbReference>
<dbReference type="PROSITE" id="PS51707">
    <property type="entry name" value="CYTH"/>
    <property type="match status" value="1"/>
</dbReference>
<comment type="caution">
    <text evidence="2">The sequence shown here is derived from an EMBL/GenBank/DDBJ whole genome shotgun (WGS) entry which is preliminary data.</text>
</comment>
<gene>
    <name evidence="2" type="ORF">ACFO0S_00995</name>
</gene>
<dbReference type="Proteomes" id="UP001595733">
    <property type="component" value="Unassembled WGS sequence"/>
</dbReference>
<protein>
    <submittedName>
        <fullName evidence="2">CYTH domain-containing protein</fullName>
    </submittedName>
</protein>
<dbReference type="InterPro" id="IPR009195">
    <property type="entry name" value="Uncharacterised_YjbK"/>
</dbReference>
<accession>A0ABV8UT24</accession>
<dbReference type="Gene3D" id="2.40.320.10">
    <property type="entry name" value="Hypothetical Protein Pfu-838710-001"/>
    <property type="match status" value="1"/>
</dbReference>
<feature type="domain" description="CYTH" evidence="1">
    <location>
        <begin position="4"/>
        <end position="179"/>
    </location>
</feature>
<keyword evidence="3" id="KW-1185">Reference proteome</keyword>
<dbReference type="SMART" id="SM01118">
    <property type="entry name" value="CYTH"/>
    <property type="match status" value="1"/>
</dbReference>
<dbReference type="CDD" id="cd07762">
    <property type="entry name" value="CYTH-like_Pase_1"/>
    <property type="match status" value="1"/>
</dbReference>
<reference evidence="3" key="1">
    <citation type="journal article" date="2019" name="Int. J. Syst. Evol. Microbiol.">
        <title>The Global Catalogue of Microorganisms (GCM) 10K type strain sequencing project: providing services to taxonomists for standard genome sequencing and annotation.</title>
        <authorList>
            <consortium name="The Broad Institute Genomics Platform"/>
            <consortium name="The Broad Institute Genome Sequencing Center for Infectious Disease"/>
            <person name="Wu L."/>
            <person name="Ma J."/>
        </authorList>
    </citation>
    <scope>NUCLEOTIDE SEQUENCE [LARGE SCALE GENOMIC DNA]</scope>
    <source>
        <strain evidence="3">CCUG 50353</strain>
    </source>
</reference>
<dbReference type="RefSeq" id="WP_378139225.1">
    <property type="nucleotide sequence ID" value="NZ_JBHSEF010000008.1"/>
</dbReference>
<evidence type="ECO:0000313" key="3">
    <source>
        <dbReference type="Proteomes" id="UP001595733"/>
    </source>
</evidence>
<dbReference type="InterPro" id="IPR023577">
    <property type="entry name" value="CYTH_domain"/>
</dbReference>